<dbReference type="KEGG" id="dpu:SU48_04965"/>
<dbReference type="AlphaFoldDB" id="A0A172T8E6"/>
<feature type="domain" description="Solute-binding protein family 3/N-terminal" evidence="2">
    <location>
        <begin position="40"/>
        <end position="259"/>
    </location>
</feature>
<dbReference type="SUPFAM" id="SSF53850">
    <property type="entry name" value="Periplasmic binding protein-like II"/>
    <property type="match status" value="1"/>
</dbReference>
<evidence type="ECO:0000313" key="4">
    <source>
        <dbReference type="Proteomes" id="UP000077363"/>
    </source>
</evidence>
<dbReference type="CDD" id="cd13530">
    <property type="entry name" value="PBP2_peptides_like"/>
    <property type="match status" value="1"/>
</dbReference>
<dbReference type="SMART" id="SM00062">
    <property type="entry name" value="PBPb"/>
    <property type="match status" value="1"/>
</dbReference>
<dbReference type="PANTHER" id="PTHR35936:SF19">
    <property type="entry name" value="AMINO-ACID-BINDING PROTEIN YXEM-RELATED"/>
    <property type="match status" value="1"/>
</dbReference>
<dbReference type="Gene3D" id="3.40.190.10">
    <property type="entry name" value="Periplasmic binding protein-like II"/>
    <property type="match status" value="2"/>
</dbReference>
<name>A0A172T8E6_9DEIO</name>
<protein>
    <recommendedName>
        <fullName evidence="2">Solute-binding protein family 3/N-terminal domain-containing protein</fullName>
    </recommendedName>
</protein>
<dbReference type="EMBL" id="CP011387">
    <property type="protein sequence ID" value="ANE43222.1"/>
    <property type="molecule type" value="Genomic_DNA"/>
</dbReference>
<dbReference type="Pfam" id="PF00497">
    <property type="entry name" value="SBP_bac_3"/>
    <property type="match status" value="1"/>
</dbReference>
<reference evidence="3 4" key="1">
    <citation type="submission" date="2015-01" db="EMBL/GenBank/DDBJ databases">
        <title>Deinococcus puniceus/DY1/ whole genome sequencing.</title>
        <authorList>
            <person name="Kim M.K."/>
            <person name="Srinivasan S."/>
            <person name="Lee J.-J."/>
        </authorList>
    </citation>
    <scope>NUCLEOTIDE SEQUENCE [LARGE SCALE GENOMIC DNA]</scope>
    <source>
        <strain evidence="3 4">DY1</strain>
    </source>
</reference>
<evidence type="ECO:0000259" key="2">
    <source>
        <dbReference type="SMART" id="SM00062"/>
    </source>
</evidence>
<dbReference type="PATRIC" id="fig|1182568.3.peg.1030"/>
<gene>
    <name evidence="3" type="ORF">SU48_04965</name>
</gene>
<organism evidence="3 4">
    <name type="scientific">Deinococcus puniceus</name>
    <dbReference type="NCBI Taxonomy" id="1182568"/>
    <lineage>
        <taxon>Bacteria</taxon>
        <taxon>Thermotogati</taxon>
        <taxon>Deinococcota</taxon>
        <taxon>Deinococci</taxon>
        <taxon>Deinococcales</taxon>
        <taxon>Deinococcaceae</taxon>
        <taxon>Deinococcus</taxon>
    </lineage>
</organism>
<dbReference type="PANTHER" id="PTHR35936">
    <property type="entry name" value="MEMBRANE-BOUND LYTIC MUREIN TRANSGLYCOSYLASE F"/>
    <property type="match status" value="1"/>
</dbReference>
<dbReference type="STRING" id="1182568.SU48_04965"/>
<dbReference type="InterPro" id="IPR001638">
    <property type="entry name" value="Solute-binding_3/MltF_N"/>
</dbReference>
<evidence type="ECO:0000256" key="1">
    <source>
        <dbReference type="ARBA" id="ARBA00022729"/>
    </source>
</evidence>
<proteinExistence type="predicted"/>
<keyword evidence="4" id="KW-1185">Reference proteome</keyword>
<dbReference type="OrthoDB" id="368476at2"/>
<sequence length="262" mass="28028">MRIHPPLSRTLLTSLLIAVVPALIAPAQARTLAEIRASGVLRLATSADFEPFNFMQGGAPAGFEVDLGEAVARDMGLKVVWVVRPFDGLLRDVNDRSDQIDAVLASHAITSTRAQTVDFSRPTYCTGGVILTRKGGPVTSKALAGKNLGAEAGSTYFGFLRKLTFEKTIQVYPNSTAVLQAVATGQVDAIATDRFAALDAVKTFSKANLVIGETLWKEQVAIVVRKGNTELRQALNASLNKLDINGTHTQLGRKYFGVDVGC</sequence>
<dbReference type="Proteomes" id="UP000077363">
    <property type="component" value="Chromosome"/>
</dbReference>
<evidence type="ECO:0000313" key="3">
    <source>
        <dbReference type="EMBL" id="ANE43222.1"/>
    </source>
</evidence>
<accession>A0A172T8E6</accession>
<dbReference type="RefSeq" id="WP_064014286.1">
    <property type="nucleotide sequence ID" value="NZ_CP011387.1"/>
</dbReference>
<keyword evidence="1" id="KW-0732">Signal</keyword>